<dbReference type="Proteomes" id="UP001172386">
    <property type="component" value="Unassembled WGS sequence"/>
</dbReference>
<sequence length="684" mass="76892">MGSGTRIRILEDRLRRARAYLNEAQRRTPSLADVDFDALLGPMDEYTPSETKAHNDSEDDDDQKKLDSMMNSYGRMTLNNNNGRIERDFYGAASGLAWIQRARDYFEDSESMDSDRSDEAGTNHCATVQLFDAPLPPKHALSIDVPIPQLLPSRETATKLLQIVFAQVYPLFHFLHEDDFQASTDRIYSRDPSAYDEVDQTFLPLLYLVIGLGYLFSREEHSKYGCRQALARGSTHEASIPNNERRVRRRVFWATMNLDMYVSGTLGLPAFMDLTTVDPAIDLTLEHALREAQKNEDLLIDNRLALEASAKHIELMRIVFKAQAALYPGPKDPPDAKKQNGTISISVAKLQEVENQFREWAESLTTILSHPSDTVEAVSIKYEIHICYYFAQIILYRPFLHYLAKQSSDESEGRRQMSYAQTCVRMATKVIEVSIEHQRRGLLCPASWPSVYTVFVSVVCLIFAYATGRQTETAQTAKQDIKNGIRLLACTACTTDTGSVRCLEILRRLIKRVSYAVDIDLDQLCANTKPYCTTEFTGKGQRTTILNLEGPWSSTHMSTDPVSSPSKSSWMPPISDGGQQFSFSPNETMTRSSLSYLGYSSKPASQTHSDVQQKDEMIEVPCIGHFAWSDEQDYTGMSHSTFASGSRNRLGTSSQPGGRLKPEDIAGFMQDNPVDGPSRRRNAS</sequence>
<evidence type="ECO:0000313" key="1">
    <source>
        <dbReference type="EMBL" id="KAJ9655542.1"/>
    </source>
</evidence>
<dbReference type="EMBL" id="JAPDRQ010000094">
    <property type="protein sequence ID" value="KAJ9655542.1"/>
    <property type="molecule type" value="Genomic_DNA"/>
</dbReference>
<protein>
    <submittedName>
        <fullName evidence="1">Gypsy retrotransposon integrase-like protein 1</fullName>
    </submittedName>
</protein>
<proteinExistence type="predicted"/>
<comment type="caution">
    <text evidence="1">The sequence shown here is derived from an EMBL/GenBank/DDBJ whole genome shotgun (WGS) entry which is preliminary data.</text>
</comment>
<reference evidence="1" key="1">
    <citation type="submission" date="2022-10" db="EMBL/GenBank/DDBJ databases">
        <title>Culturing micro-colonial fungi from biological soil crusts in the Mojave desert and describing Neophaeococcomyces mojavensis, and introducing the new genera and species Taxawa tesnikishii.</title>
        <authorList>
            <person name="Kurbessoian T."/>
            <person name="Stajich J.E."/>
        </authorList>
    </citation>
    <scope>NUCLEOTIDE SEQUENCE</scope>
    <source>
        <strain evidence="1">JES_112</strain>
    </source>
</reference>
<accession>A0ACC3A5Z4</accession>
<keyword evidence="2" id="KW-1185">Reference proteome</keyword>
<evidence type="ECO:0000313" key="2">
    <source>
        <dbReference type="Proteomes" id="UP001172386"/>
    </source>
</evidence>
<organism evidence="1 2">
    <name type="scientific">Neophaeococcomyces mojaviensis</name>
    <dbReference type="NCBI Taxonomy" id="3383035"/>
    <lineage>
        <taxon>Eukaryota</taxon>
        <taxon>Fungi</taxon>
        <taxon>Dikarya</taxon>
        <taxon>Ascomycota</taxon>
        <taxon>Pezizomycotina</taxon>
        <taxon>Eurotiomycetes</taxon>
        <taxon>Chaetothyriomycetidae</taxon>
        <taxon>Chaetothyriales</taxon>
        <taxon>Chaetothyriales incertae sedis</taxon>
        <taxon>Neophaeococcomyces</taxon>
    </lineage>
</organism>
<name>A0ACC3A5Z4_9EURO</name>
<gene>
    <name evidence="1" type="primary">GIN1_3</name>
    <name evidence="1" type="ORF">H2198_005633</name>
</gene>